<accession>A0A7X0VFT9</accession>
<dbReference type="AlphaFoldDB" id="A0A7X0VFT9"/>
<dbReference type="Gene3D" id="3.40.190.10">
    <property type="entry name" value="Periplasmic binding protein-like II"/>
    <property type="match status" value="2"/>
</dbReference>
<feature type="domain" description="DUF3502" evidence="2">
    <location>
        <begin position="457"/>
        <end position="504"/>
    </location>
</feature>
<evidence type="ECO:0000259" key="2">
    <source>
        <dbReference type="Pfam" id="PF12010"/>
    </source>
</evidence>
<dbReference type="InterPro" id="IPR022627">
    <property type="entry name" value="DUF3502"/>
</dbReference>
<evidence type="ECO:0000313" key="4">
    <source>
        <dbReference type="Proteomes" id="UP000547209"/>
    </source>
</evidence>
<dbReference type="InterPro" id="IPR006059">
    <property type="entry name" value="SBP"/>
</dbReference>
<keyword evidence="1" id="KW-0732">Signal</keyword>
<dbReference type="PANTHER" id="PTHR43649:SF17">
    <property type="entry name" value="ABC TRANSPORTER SOLUTE BINDING PROTEIN-SUGAR TRANSPORT"/>
    <property type="match status" value="1"/>
</dbReference>
<dbReference type="InterPro" id="IPR050490">
    <property type="entry name" value="Bact_solute-bd_prot1"/>
</dbReference>
<reference evidence="3 4" key="1">
    <citation type="submission" date="2020-08" db="EMBL/GenBank/DDBJ databases">
        <title>Cohnella phylogeny.</title>
        <authorList>
            <person name="Dunlap C."/>
        </authorList>
    </citation>
    <scope>NUCLEOTIDE SEQUENCE [LARGE SCALE GENOMIC DNA]</scope>
    <source>
        <strain evidence="3 4">DSM 28246</strain>
    </source>
</reference>
<dbReference type="RefSeq" id="WP_185142463.1">
    <property type="nucleotide sequence ID" value="NZ_JACJVP010000013.1"/>
</dbReference>
<evidence type="ECO:0000313" key="3">
    <source>
        <dbReference type="EMBL" id="MBB6670974.1"/>
    </source>
</evidence>
<dbReference type="Pfam" id="PF12010">
    <property type="entry name" value="DUF3502"/>
    <property type="match status" value="1"/>
</dbReference>
<keyword evidence="4" id="KW-1185">Reference proteome</keyword>
<dbReference type="PANTHER" id="PTHR43649">
    <property type="entry name" value="ARABINOSE-BINDING PROTEIN-RELATED"/>
    <property type="match status" value="1"/>
</dbReference>
<dbReference type="EMBL" id="JACJVP010000013">
    <property type="protein sequence ID" value="MBB6670974.1"/>
    <property type="molecule type" value="Genomic_DNA"/>
</dbReference>
<dbReference type="PROSITE" id="PS51257">
    <property type="entry name" value="PROKAR_LIPOPROTEIN"/>
    <property type="match status" value="1"/>
</dbReference>
<name>A0A7X0VFT9_9BACL</name>
<feature type="chain" id="PRO_5031323053" evidence="1">
    <location>
        <begin position="33"/>
        <end position="518"/>
    </location>
</feature>
<dbReference type="Pfam" id="PF01547">
    <property type="entry name" value="SBP_bac_1"/>
    <property type="match status" value="1"/>
</dbReference>
<evidence type="ECO:0000256" key="1">
    <source>
        <dbReference type="SAM" id="SignalP"/>
    </source>
</evidence>
<protein>
    <submittedName>
        <fullName evidence="3">Extracellular solute-binding protein</fullName>
    </submittedName>
</protein>
<organism evidence="3 4">
    <name type="scientific">Cohnella nanjingensis</name>
    <dbReference type="NCBI Taxonomy" id="1387779"/>
    <lineage>
        <taxon>Bacteria</taxon>
        <taxon>Bacillati</taxon>
        <taxon>Bacillota</taxon>
        <taxon>Bacilli</taxon>
        <taxon>Bacillales</taxon>
        <taxon>Paenibacillaceae</taxon>
        <taxon>Cohnella</taxon>
    </lineage>
</organism>
<proteinExistence type="predicted"/>
<dbReference type="SUPFAM" id="SSF53850">
    <property type="entry name" value="Periplasmic binding protein-like II"/>
    <property type="match status" value="1"/>
</dbReference>
<comment type="caution">
    <text evidence="3">The sequence shown here is derived from an EMBL/GenBank/DDBJ whole genome shotgun (WGS) entry which is preliminary data.</text>
</comment>
<sequence>MTTRAYRRLLPLLLSIAILALFACSGSGGEEAADRKNEEPEDEVLLRFYFSGDKKAATDEVWAAVGDYVQSKGLHVRFDVHFIPIGDYRDKMMVKSAAGDRWDMNFDADWLSYKQMAAKGAYMTLNDLLPEYAPHLYEKYKQQGTLRAAEVDGKVTGLPWTMKMNQRFYAQWRSDLTKKAGLNPAPGSIRTIEDVDAFLRALKKAYPNAKLSRTLPRDLYKLRDEWVDLGFHGMGFYLNDPKVRIQPVEQQPFYLEAAIMAKKWYDAGILNKDIPLDKEDGASLWRNGNMLFTAQSHEWVNADPGFSDPSFEQESSLLYPDRKVVNRTPLANVIAINRNSEHPDLVLRFLDMLETDGTLYDLVQYGIEGKTYLKQPDGSVAYPAGMGTTTSNYMEWGGQWGLWKPQFMRPTPTYGKGFWLAEEAFANEPNNVNSPIDGLFISEDRIRDELILRDRNVETYVGAIELGTVPDPVQAIADYVRLQQDSGLDKILAEAQRQIDEYLARKRALTAPVATPPR</sequence>
<gene>
    <name evidence="3" type="ORF">H7C19_09760</name>
</gene>
<feature type="signal peptide" evidence="1">
    <location>
        <begin position="1"/>
        <end position="32"/>
    </location>
</feature>
<dbReference type="Proteomes" id="UP000547209">
    <property type="component" value="Unassembled WGS sequence"/>
</dbReference>